<feature type="binding site" evidence="6">
    <location>
        <position position="234"/>
    </location>
    <ligand>
        <name>a divalent metal cation</name>
        <dbReference type="ChEBI" id="CHEBI:60240"/>
        <label>1</label>
    </ligand>
</feature>
<feature type="binding site" evidence="6">
    <location>
        <position position="203"/>
    </location>
    <ligand>
        <name>a divalent metal cation</name>
        <dbReference type="ChEBI" id="CHEBI:60240"/>
        <label>2</label>
        <note>catalytic</note>
    </ligand>
</feature>
<dbReference type="Gene3D" id="3.90.230.10">
    <property type="entry name" value="Creatinase/methionine aminopeptidase superfamily"/>
    <property type="match status" value="1"/>
</dbReference>
<evidence type="ECO:0000256" key="5">
    <source>
        <dbReference type="ARBA" id="ARBA00022801"/>
    </source>
</evidence>
<evidence type="ECO:0000256" key="4">
    <source>
        <dbReference type="ARBA" id="ARBA00022723"/>
    </source>
</evidence>
<dbReference type="NCBIfam" id="TIGR00500">
    <property type="entry name" value="met_pdase_I"/>
    <property type="match status" value="1"/>
</dbReference>
<dbReference type="InterPro" id="IPR000994">
    <property type="entry name" value="Pept_M24"/>
</dbReference>
<name>A0ABZ0UR02_9RICK</name>
<feature type="binding site" evidence="6">
    <location>
        <position position="105"/>
    </location>
    <ligand>
        <name>a divalent metal cation</name>
        <dbReference type="ChEBI" id="CHEBI:60240"/>
        <label>1</label>
    </ligand>
</feature>
<dbReference type="PANTHER" id="PTHR43330">
    <property type="entry name" value="METHIONINE AMINOPEPTIDASE"/>
    <property type="match status" value="1"/>
</dbReference>
<organism evidence="9 10">
    <name type="scientific">Candidatus Fokinia crypta</name>
    <dbReference type="NCBI Taxonomy" id="1920990"/>
    <lineage>
        <taxon>Bacteria</taxon>
        <taxon>Pseudomonadati</taxon>
        <taxon>Pseudomonadota</taxon>
        <taxon>Alphaproteobacteria</taxon>
        <taxon>Rickettsiales</taxon>
        <taxon>Candidatus Midichloriaceae</taxon>
        <taxon>Candidatus Fokinia</taxon>
    </lineage>
</organism>
<dbReference type="Proteomes" id="UP001325140">
    <property type="component" value="Chromosome"/>
</dbReference>
<feature type="binding site" evidence="6">
    <location>
        <position position="169"/>
    </location>
    <ligand>
        <name>a divalent metal cation</name>
        <dbReference type="ChEBI" id="CHEBI:60240"/>
        <label>2</label>
        <note>catalytic</note>
    </ligand>
</feature>
<keyword evidence="2 6" id="KW-0031">Aminopeptidase</keyword>
<dbReference type="CDD" id="cd01086">
    <property type="entry name" value="MetAP1"/>
    <property type="match status" value="1"/>
</dbReference>
<feature type="domain" description="Peptidase M24" evidence="8">
    <location>
        <begin position="10"/>
        <end position="241"/>
    </location>
</feature>
<gene>
    <name evidence="6" type="primary">map</name>
    <name evidence="9" type="ORF">Fokcrypt_00625</name>
</gene>
<evidence type="ECO:0000256" key="6">
    <source>
        <dbReference type="HAMAP-Rule" id="MF_01974"/>
    </source>
</evidence>
<evidence type="ECO:0000256" key="3">
    <source>
        <dbReference type="ARBA" id="ARBA00022670"/>
    </source>
</evidence>
<dbReference type="Pfam" id="PF00557">
    <property type="entry name" value="Peptidase_M24"/>
    <property type="match status" value="1"/>
</dbReference>
<feature type="binding site" evidence="6">
    <location>
        <position position="94"/>
    </location>
    <ligand>
        <name>a divalent metal cation</name>
        <dbReference type="ChEBI" id="CHEBI:60240"/>
        <label>1</label>
    </ligand>
</feature>
<comment type="catalytic activity">
    <reaction evidence="6 7">
        <text>Release of N-terminal amino acids, preferentially methionine, from peptides and arylamides.</text>
        <dbReference type="EC" id="3.4.11.18"/>
    </reaction>
</comment>
<dbReference type="PRINTS" id="PR00599">
    <property type="entry name" value="MAPEPTIDASE"/>
</dbReference>
<comment type="subunit">
    <text evidence="6">Monomer.</text>
</comment>
<feature type="binding site" evidence="6">
    <location>
        <position position="76"/>
    </location>
    <ligand>
        <name>substrate</name>
    </ligand>
</feature>
<keyword evidence="4 6" id="KW-0479">Metal-binding</keyword>
<dbReference type="PROSITE" id="PS00680">
    <property type="entry name" value="MAP_1"/>
    <property type="match status" value="1"/>
</dbReference>
<proteinExistence type="inferred from homology"/>
<sequence>MNRYSLEDFEYMGRAGKLVASILDELNDFIKSGISTADIDDFCAEKISLAGAKSASLGYNGFTKSVCTSVNHVVCHGIPSKDKILRDTDILNVDITVILDGWYADASRTYFASNAVPVIAKRLTQVTYNAMMKGISVVKAGVKLSSIGAIIQEEAKKYGYSVVHEYCGHGIGRVFHDEPIVPHYYCEDASQIILEEGMCITIEPMLNVGKAETALMKDGWTVITKDRTLSAQFEHTIGITKNGCKIFTRSDNENTNFFDL</sequence>
<keyword evidence="3 6" id="KW-0645">Protease</keyword>
<feature type="binding site" evidence="6">
    <location>
        <position position="176"/>
    </location>
    <ligand>
        <name>substrate</name>
    </ligand>
</feature>
<keyword evidence="10" id="KW-1185">Reference proteome</keyword>
<evidence type="ECO:0000256" key="2">
    <source>
        <dbReference type="ARBA" id="ARBA00022438"/>
    </source>
</evidence>
<evidence type="ECO:0000313" key="9">
    <source>
        <dbReference type="EMBL" id="WPX98092.1"/>
    </source>
</evidence>
<dbReference type="EMBL" id="CP110343">
    <property type="protein sequence ID" value="WPX98092.1"/>
    <property type="molecule type" value="Genomic_DNA"/>
</dbReference>
<evidence type="ECO:0000256" key="1">
    <source>
        <dbReference type="ARBA" id="ARBA00002521"/>
    </source>
</evidence>
<feature type="binding site" evidence="6">
    <location>
        <position position="234"/>
    </location>
    <ligand>
        <name>a divalent metal cation</name>
        <dbReference type="ChEBI" id="CHEBI:60240"/>
        <label>2</label>
        <note>catalytic</note>
    </ligand>
</feature>
<comment type="function">
    <text evidence="1 6">Removes the N-terminal methionine from nascent proteins. The N-terminal methionine is often cleaved when the second residue in the primary sequence is small and uncharged (Met-Ala-, Cys, Gly, Pro, Ser, Thr, or Val). Requires deformylation of the N(alpha)-formylated initiator methionine before it can be hydrolyzed.</text>
</comment>
<dbReference type="InterPro" id="IPR002467">
    <property type="entry name" value="Pept_M24A_MAP1"/>
</dbReference>
<evidence type="ECO:0000256" key="7">
    <source>
        <dbReference type="RuleBase" id="RU003653"/>
    </source>
</evidence>
<evidence type="ECO:0000313" key="10">
    <source>
        <dbReference type="Proteomes" id="UP001325140"/>
    </source>
</evidence>
<reference evidence="9" key="1">
    <citation type="submission" date="2022-10" db="EMBL/GenBank/DDBJ databases">
        <title>Host association and intracellularity evolved multiple times independently in the Rickettsiales.</title>
        <authorList>
            <person name="Castelli M."/>
            <person name="Nardi T."/>
            <person name="Gammuto L."/>
            <person name="Bellinzona G."/>
            <person name="Sabaneyeva E."/>
            <person name="Potekhin A."/>
            <person name="Serra V."/>
            <person name="Petroni G."/>
            <person name="Sassera D."/>
        </authorList>
    </citation>
    <scope>NUCLEOTIDE SEQUENCE [LARGE SCALE GENOMIC DNA]</scope>
    <source>
        <strain evidence="9">US_Bl 11III1</strain>
    </source>
</reference>
<dbReference type="SUPFAM" id="SSF55920">
    <property type="entry name" value="Creatinase/aminopeptidase"/>
    <property type="match status" value="1"/>
</dbReference>
<dbReference type="InterPro" id="IPR036005">
    <property type="entry name" value="Creatinase/aminopeptidase-like"/>
</dbReference>
<dbReference type="HAMAP" id="MF_01974">
    <property type="entry name" value="MetAP_1"/>
    <property type="match status" value="1"/>
</dbReference>
<comment type="similarity">
    <text evidence="6">Belongs to the peptidase M24A family. Methionine aminopeptidase type 1 subfamily.</text>
</comment>
<comment type="cofactor">
    <cofactor evidence="6">
        <name>Co(2+)</name>
        <dbReference type="ChEBI" id="CHEBI:48828"/>
    </cofactor>
    <cofactor evidence="6">
        <name>Zn(2+)</name>
        <dbReference type="ChEBI" id="CHEBI:29105"/>
    </cofactor>
    <cofactor evidence="6">
        <name>Mn(2+)</name>
        <dbReference type="ChEBI" id="CHEBI:29035"/>
    </cofactor>
    <cofactor evidence="6">
        <name>Fe(2+)</name>
        <dbReference type="ChEBI" id="CHEBI:29033"/>
    </cofactor>
    <text evidence="6">Binds 2 divalent metal cations per subunit. Has a high-affinity and a low affinity metal-binding site. The true nature of the physiological cofactor is under debate. The enzyme is active with cobalt, zinc, manganese or divalent iron ions. Most likely, methionine aminopeptidases function as mononuclear Fe(2+)-metalloproteases under physiological conditions, and the catalytically relevant metal-binding site has been assigned to the histidine-containing high-affinity site.</text>
</comment>
<keyword evidence="5 6" id="KW-0378">Hydrolase</keyword>
<feature type="binding site" evidence="6">
    <location>
        <position position="105"/>
    </location>
    <ligand>
        <name>a divalent metal cation</name>
        <dbReference type="ChEBI" id="CHEBI:60240"/>
        <label>2</label>
        <note>catalytic</note>
    </ligand>
</feature>
<dbReference type="RefSeq" id="WP_323722068.1">
    <property type="nucleotide sequence ID" value="NZ_CP110343.1"/>
</dbReference>
<dbReference type="EC" id="3.4.11.18" evidence="6 7"/>
<accession>A0ABZ0UR02</accession>
<evidence type="ECO:0000259" key="8">
    <source>
        <dbReference type="Pfam" id="PF00557"/>
    </source>
</evidence>
<protein>
    <recommendedName>
        <fullName evidence="6 7">Methionine aminopeptidase</fullName>
        <shortName evidence="6">MAP</shortName>
        <shortName evidence="6">MetAP</shortName>
        <ecNumber evidence="6 7">3.4.11.18</ecNumber>
    </recommendedName>
    <alternativeName>
        <fullName evidence="6">Peptidase M</fullName>
    </alternativeName>
</protein>
<dbReference type="PANTHER" id="PTHR43330:SF11">
    <property type="entry name" value="PEPTIDASE M24 DOMAIN-CONTAINING PROTEIN"/>
    <property type="match status" value="1"/>
</dbReference>
<dbReference type="GO" id="GO:0004177">
    <property type="term" value="F:aminopeptidase activity"/>
    <property type="evidence" value="ECO:0007669"/>
    <property type="project" value="UniProtKB-KW"/>
</dbReference>
<dbReference type="InterPro" id="IPR001714">
    <property type="entry name" value="Pept_M24_MAP"/>
</dbReference>